<accession>A0A2M7QDU8</accession>
<dbReference type="AlphaFoldDB" id="A0A2M7QDU8"/>
<gene>
    <name evidence="2" type="ORF">COY90_02710</name>
</gene>
<protein>
    <submittedName>
        <fullName evidence="2">Uncharacterized protein</fullName>
    </submittedName>
</protein>
<proteinExistence type="predicted"/>
<sequence length="434" mass="48256">MPRLNILFVILISFLFFILPINISLAVNPPELPQEIKDAMNNGILMNPGGGRVCLHSERPPGTLDFKPPDANELITITGNCPFDSECTLTRATGRAFATIVLGQPPDLVDFVNIPLAPKYPPKLAKGPVNIQINEKGLDAHRAYFYFAEGTNFPGPTTAEEEETEETPAGEDNSQHLSNLTYEQIAVTGTPPEGEEQQCVFIAWDPYGRVFDTQSLEPLPGIRVSLIDNNTQQPVIQIEKNFDITKADGLFNILVNRPGLYKIGTDVPLTYDYIPNPKLNPEYTKIYSDLYYPDTVYEEKQGVPTHHDIPLQPKGAPYYSDGVEVMSNSSGINMGDYWLYTGRVSHPFAYVCLAGETSNTLYGCDTDRANKHGVYKITINTRAVPQYESLIPVASKTSFPSTGINISDSKYKTDLRNDPLFSYMKAMQKTQPKQ</sequence>
<feature type="region of interest" description="Disordered" evidence="1">
    <location>
        <begin position="153"/>
        <end position="177"/>
    </location>
</feature>
<dbReference type="Proteomes" id="UP000230108">
    <property type="component" value="Unassembled WGS sequence"/>
</dbReference>
<dbReference type="EMBL" id="PFLF01000055">
    <property type="protein sequence ID" value="PIY69043.1"/>
    <property type="molecule type" value="Genomic_DNA"/>
</dbReference>
<name>A0A2M7QDU8_9BACT</name>
<comment type="caution">
    <text evidence="2">The sequence shown here is derived from an EMBL/GenBank/DDBJ whole genome shotgun (WGS) entry which is preliminary data.</text>
</comment>
<evidence type="ECO:0000313" key="2">
    <source>
        <dbReference type="EMBL" id="PIY69043.1"/>
    </source>
</evidence>
<reference evidence="3" key="1">
    <citation type="submission" date="2017-09" db="EMBL/GenBank/DDBJ databases">
        <title>Depth-based differentiation of microbial function through sediment-hosted aquifers and enrichment of novel symbionts in the deep terrestrial subsurface.</title>
        <authorList>
            <person name="Probst A.J."/>
            <person name="Ladd B."/>
            <person name="Jarett J.K."/>
            <person name="Geller-Mcgrath D.E."/>
            <person name="Sieber C.M.K."/>
            <person name="Emerson J.B."/>
            <person name="Anantharaman K."/>
            <person name="Thomas B.C."/>
            <person name="Malmstrom R."/>
            <person name="Stieglmeier M."/>
            <person name="Klingl A."/>
            <person name="Woyke T."/>
            <person name="Ryan C.M."/>
            <person name="Banfield J.F."/>
        </authorList>
    </citation>
    <scope>NUCLEOTIDE SEQUENCE [LARGE SCALE GENOMIC DNA]</scope>
</reference>
<evidence type="ECO:0000256" key="1">
    <source>
        <dbReference type="SAM" id="MobiDB-lite"/>
    </source>
</evidence>
<organism evidence="2 3">
    <name type="scientific">Candidatus Roizmanbacteria bacterium CG_4_10_14_0_8_um_filter_39_9</name>
    <dbReference type="NCBI Taxonomy" id="1974829"/>
    <lineage>
        <taxon>Bacteria</taxon>
        <taxon>Candidatus Roizmaniibacteriota</taxon>
    </lineage>
</organism>
<evidence type="ECO:0000313" key="3">
    <source>
        <dbReference type="Proteomes" id="UP000230108"/>
    </source>
</evidence>
<feature type="compositionally biased region" description="Acidic residues" evidence="1">
    <location>
        <begin position="159"/>
        <end position="169"/>
    </location>
</feature>